<feature type="compositionally biased region" description="Basic and acidic residues" evidence="3">
    <location>
        <begin position="255"/>
        <end position="266"/>
    </location>
</feature>
<dbReference type="InterPro" id="IPR003593">
    <property type="entry name" value="AAA+_ATPase"/>
</dbReference>
<protein>
    <submittedName>
        <fullName evidence="5">P-loop containing nucleoside triphosphate hydrolase protein</fullName>
    </submittedName>
</protein>
<feature type="region of interest" description="Disordered" evidence="3">
    <location>
        <begin position="255"/>
        <end position="275"/>
    </location>
</feature>
<evidence type="ECO:0000256" key="2">
    <source>
        <dbReference type="ARBA" id="ARBA00022840"/>
    </source>
</evidence>
<keyword evidence="5" id="KW-0378">Hydrolase</keyword>
<evidence type="ECO:0000256" key="3">
    <source>
        <dbReference type="SAM" id="MobiDB-lite"/>
    </source>
</evidence>
<dbReference type="PANTHER" id="PTHR43158:SF2">
    <property type="entry name" value="SKFA PEPTIDE EXPORT ATP-BINDING PROTEIN SKFE"/>
    <property type="match status" value="1"/>
</dbReference>
<evidence type="ECO:0000313" key="5">
    <source>
        <dbReference type="EMBL" id="KAI9637274.1"/>
    </source>
</evidence>
<name>A0AA38LWX5_9TREE</name>
<dbReference type="Proteomes" id="UP001164286">
    <property type="component" value="Unassembled WGS sequence"/>
</dbReference>
<dbReference type="FunFam" id="3.40.50.300:FF:001332">
    <property type="entry name" value="Similar to ABC transporter"/>
    <property type="match status" value="1"/>
</dbReference>
<evidence type="ECO:0000256" key="1">
    <source>
        <dbReference type="ARBA" id="ARBA00022741"/>
    </source>
</evidence>
<keyword evidence="1" id="KW-0547">Nucleotide-binding</keyword>
<dbReference type="InterPro" id="IPR003439">
    <property type="entry name" value="ABC_transporter-like_ATP-bd"/>
</dbReference>
<dbReference type="PROSITE" id="PS50893">
    <property type="entry name" value="ABC_TRANSPORTER_2"/>
    <property type="match status" value="1"/>
</dbReference>
<dbReference type="CDD" id="cd00267">
    <property type="entry name" value="ABC_ATPase"/>
    <property type="match status" value="1"/>
</dbReference>
<dbReference type="SUPFAM" id="SSF52540">
    <property type="entry name" value="P-loop containing nucleoside triphosphate hydrolases"/>
    <property type="match status" value="1"/>
</dbReference>
<sequence length="275" mass="30947">MAQPNGKPAKVEEEHAINCQDLVYAFQEGAESALTGATLQLPRGARCLLVGANGAGKSTMLRILAGKRLTKTRCCRILGQDVFMNPPGGVIYLGTEWSNNPVVRGDIVVSEFLDSVGGYRHKVRRDRLLSILDVDLDWHMHQISDGERRRVQLCMGLMTEWDVLLLDEVTVDLDVLVRSDLLAFLVEESETRGATIVYATHIFDGLTVFPTHIAHLQLGATPDDLVMWDTKRPTEDLFNLALNWIRVDRDLRREQEKARGRERGPKNDVSLLYTR</sequence>
<dbReference type="Pfam" id="PF00005">
    <property type="entry name" value="ABC_tran"/>
    <property type="match status" value="1"/>
</dbReference>
<dbReference type="SMART" id="SM00382">
    <property type="entry name" value="AAA"/>
    <property type="match status" value="1"/>
</dbReference>
<dbReference type="EMBL" id="JAKWFO010000004">
    <property type="protein sequence ID" value="KAI9637274.1"/>
    <property type="molecule type" value="Genomic_DNA"/>
</dbReference>
<dbReference type="GO" id="GO:0005524">
    <property type="term" value="F:ATP binding"/>
    <property type="evidence" value="ECO:0007669"/>
    <property type="project" value="UniProtKB-KW"/>
</dbReference>
<organism evidence="5 6">
    <name type="scientific">Dioszegia hungarica</name>
    <dbReference type="NCBI Taxonomy" id="4972"/>
    <lineage>
        <taxon>Eukaryota</taxon>
        <taxon>Fungi</taxon>
        <taxon>Dikarya</taxon>
        <taxon>Basidiomycota</taxon>
        <taxon>Agaricomycotina</taxon>
        <taxon>Tremellomycetes</taxon>
        <taxon>Tremellales</taxon>
        <taxon>Bulleribasidiaceae</taxon>
        <taxon>Dioszegia</taxon>
    </lineage>
</organism>
<dbReference type="Gene3D" id="3.40.50.300">
    <property type="entry name" value="P-loop containing nucleotide triphosphate hydrolases"/>
    <property type="match status" value="1"/>
</dbReference>
<keyword evidence="6" id="KW-1185">Reference proteome</keyword>
<evidence type="ECO:0000259" key="4">
    <source>
        <dbReference type="PROSITE" id="PS50893"/>
    </source>
</evidence>
<dbReference type="GO" id="GO:0016887">
    <property type="term" value="F:ATP hydrolysis activity"/>
    <property type="evidence" value="ECO:0007669"/>
    <property type="project" value="InterPro"/>
</dbReference>
<keyword evidence="2" id="KW-0067">ATP-binding</keyword>
<feature type="domain" description="ABC transporter" evidence="4">
    <location>
        <begin position="17"/>
        <end position="243"/>
    </location>
</feature>
<dbReference type="AlphaFoldDB" id="A0AA38LWX5"/>
<proteinExistence type="predicted"/>
<dbReference type="GeneID" id="77725968"/>
<dbReference type="PANTHER" id="PTHR43158">
    <property type="entry name" value="SKFA PEPTIDE EXPORT ATP-BINDING PROTEIN SKFE"/>
    <property type="match status" value="1"/>
</dbReference>
<evidence type="ECO:0000313" key="6">
    <source>
        <dbReference type="Proteomes" id="UP001164286"/>
    </source>
</evidence>
<accession>A0AA38LWX5</accession>
<dbReference type="InterPro" id="IPR027417">
    <property type="entry name" value="P-loop_NTPase"/>
</dbReference>
<dbReference type="RefSeq" id="XP_052947051.1">
    <property type="nucleotide sequence ID" value="XM_053086767.1"/>
</dbReference>
<reference evidence="5" key="1">
    <citation type="journal article" date="2022" name="G3 (Bethesda)">
        <title>High quality genome of the basidiomycete yeast Dioszegia hungarica PDD-24b-2 isolated from cloud water.</title>
        <authorList>
            <person name="Jarrige D."/>
            <person name="Haridas S."/>
            <person name="Bleykasten-Grosshans C."/>
            <person name="Joly M."/>
            <person name="Nadalig T."/>
            <person name="Sancelme M."/>
            <person name="Vuilleumier S."/>
            <person name="Grigoriev I.V."/>
            <person name="Amato P."/>
            <person name="Bringel F."/>
        </authorList>
    </citation>
    <scope>NUCLEOTIDE SEQUENCE</scope>
    <source>
        <strain evidence="5">PDD-24b-2</strain>
    </source>
</reference>
<comment type="caution">
    <text evidence="5">The sequence shown here is derived from an EMBL/GenBank/DDBJ whole genome shotgun (WGS) entry which is preliminary data.</text>
</comment>
<gene>
    <name evidence="5" type="ORF">MKK02DRAFT_23686</name>
</gene>